<reference evidence="2 3" key="1">
    <citation type="submission" date="2016-07" db="EMBL/GenBank/DDBJ databases">
        <title>Complete genome sequence of the Lentzea guizhouensis DHS C013.</title>
        <authorList>
            <person name="Cao C."/>
        </authorList>
    </citation>
    <scope>NUCLEOTIDE SEQUENCE [LARGE SCALE GENOMIC DNA]</scope>
    <source>
        <strain evidence="2 3">DHS C013</strain>
    </source>
</reference>
<dbReference type="Pfam" id="PF13313">
    <property type="entry name" value="DUF4082"/>
    <property type="match status" value="1"/>
</dbReference>
<dbReference type="EMBL" id="CP016793">
    <property type="protein sequence ID" value="ANZ35654.1"/>
    <property type="molecule type" value="Genomic_DNA"/>
</dbReference>
<name>A0A1B2HD44_9PSEU</name>
<evidence type="ECO:0000313" key="2">
    <source>
        <dbReference type="EMBL" id="ANZ35654.1"/>
    </source>
</evidence>
<organism evidence="2 3">
    <name type="scientific">Lentzea guizhouensis</name>
    <dbReference type="NCBI Taxonomy" id="1586287"/>
    <lineage>
        <taxon>Bacteria</taxon>
        <taxon>Bacillati</taxon>
        <taxon>Actinomycetota</taxon>
        <taxon>Actinomycetes</taxon>
        <taxon>Pseudonocardiales</taxon>
        <taxon>Pseudonocardiaceae</taxon>
        <taxon>Lentzea</taxon>
    </lineage>
</organism>
<protein>
    <recommendedName>
        <fullName evidence="1">DUF4082 domain-containing protein</fullName>
    </recommendedName>
</protein>
<dbReference type="InterPro" id="IPR014756">
    <property type="entry name" value="Ig_E-set"/>
</dbReference>
<dbReference type="Proteomes" id="UP000093053">
    <property type="component" value="Chromosome"/>
</dbReference>
<evidence type="ECO:0000313" key="3">
    <source>
        <dbReference type="Proteomes" id="UP000093053"/>
    </source>
</evidence>
<evidence type="ECO:0000259" key="1">
    <source>
        <dbReference type="Pfam" id="PF13313"/>
    </source>
</evidence>
<gene>
    <name evidence="2" type="ORF">BBK82_05745</name>
</gene>
<keyword evidence="3" id="KW-1185">Reference proteome</keyword>
<dbReference type="KEGG" id="led:BBK82_05745"/>
<dbReference type="Gene3D" id="2.60.40.650">
    <property type="match status" value="1"/>
</dbReference>
<feature type="domain" description="DUF4082" evidence="1">
    <location>
        <begin position="134"/>
        <end position="263"/>
    </location>
</feature>
<dbReference type="STRING" id="1586287.BBK82_05745"/>
<sequence length="269" mass="28343">MLALVLLPIAPAHAADRPYAMIHSPSDDTSVPLNTPLVLAGGAVNGESGGITTVEFSTDGVNWTSVDAHTERWSAVLHPSVPGPVTILARARTASTLGPVTAQRTIHVGGTTTPPLYDETLLQLPDRPTHPMINDPDTAAVELGLRTRFDRPGSVTALVIRRGDHTGPVTARVWSPDGTLLAEQAAPGAQYSQRITFSTPIPVQPGLDYVVSYYTPAGGYAASEDYFAAGVANAPVYAGVDAGVHRYGGGFPTDTWHASNYWVAPVFQP</sequence>
<dbReference type="InterPro" id="IPR025141">
    <property type="entry name" value="DUF4082"/>
</dbReference>
<proteinExistence type="predicted"/>
<dbReference type="AlphaFoldDB" id="A0A1B2HD44"/>
<accession>A0A1B2HD44</accession>
<dbReference type="SUPFAM" id="SSF81296">
    <property type="entry name" value="E set domains"/>
    <property type="match status" value="1"/>
</dbReference>